<protein>
    <submittedName>
        <fullName evidence="1">Oidioi.mRNA.OKI2018_I69.XSR.g14638.t1.cds</fullName>
    </submittedName>
</protein>
<proteinExistence type="predicted"/>
<evidence type="ECO:0000313" key="2">
    <source>
        <dbReference type="Proteomes" id="UP001158576"/>
    </source>
</evidence>
<evidence type="ECO:0000313" key="1">
    <source>
        <dbReference type="EMBL" id="CAG5096482.1"/>
    </source>
</evidence>
<accession>A0ABN7SFM0</accession>
<dbReference type="EMBL" id="OU015569">
    <property type="protein sequence ID" value="CAG5096482.1"/>
    <property type="molecule type" value="Genomic_DNA"/>
</dbReference>
<name>A0ABN7SFM0_OIKDI</name>
<reference evidence="1 2" key="1">
    <citation type="submission" date="2021-04" db="EMBL/GenBank/DDBJ databases">
        <authorList>
            <person name="Bliznina A."/>
        </authorList>
    </citation>
    <scope>NUCLEOTIDE SEQUENCE [LARGE SCALE GENOMIC DNA]</scope>
</reference>
<gene>
    <name evidence="1" type="ORF">OKIOD_LOCUS6196</name>
</gene>
<organism evidence="1 2">
    <name type="scientific">Oikopleura dioica</name>
    <name type="common">Tunicate</name>
    <dbReference type="NCBI Taxonomy" id="34765"/>
    <lineage>
        <taxon>Eukaryota</taxon>
        <taxon>Metazoa</taxon>
        <taxon>Chordata</taxon>
        <taxon>Tunicata</taxon>
        <taxon>Appendicularia</taxon>
        <taxon>Copelata</taxon>
        <taxon>Oikopleuridae</taxon>
        <taxon>Oikopleura</taxon>
    </lineage>
</organism>
<dbReference type="Proteomes" id="UP001158576">
    <property type="component" value="Chromosome XSR"/>
</dbReference>
<sequence>MNKIDEQAKTFGFPILVETPSFMVNPHPYSIIPTFNPALVPTVENPPDWYKLIQVGTKFKGLTNSYSFKKSDPEEMEYLDSLHEKLRRKTNVVWITGYKPAKDDTIDIPDTVPGLFTFKALTCPTI</sequence>
<keyword evidence="2" id="KW-1185">Reference proteome</keyword>